<comment type="caution">
    <text evidence="2">The sequence shown here is derived from an EMBL/GenBank/DDBJ whole genome shotgun (WGS) entry which is preliminary data.</text>
</comment>
<evidence type="ECO:0000256" key="1">
    <source>
        <dbReference type="SAM" id="SignalP"/>
    </source>
</evidence>
<keyword evidence="3" id="KW-1185">Reference proteome</keyword>
<gene>
    <name evidence="2" type="ORF">PJIAN_4534</name>
</gene>
<proteinExistence type="predicted"/>
<evidence type="ECO:0000313" key="2">
    <source>
        <dbReference type="EMBL" id="GAT63991.1"/>
    </source>
</evidence>
<feature type="signal peptide" evidence="1">
    <location>
        <begin position="1"/>
        <end position="19"/>
    </location>
</feature>
<evidence type="ECO:0008006" key="4">
    <source>
        <dbReference type="Google" id="ProtNLM"/>
    </source>
</evidence>
<dbReference type="AlphaFoldDB" id="A0A171AMN8"/>
<reference evidence="3" key="2">
    <citation type="journal article" date="2017" name="Genome Announc.">
        <title>Draft genome sequence of Paludibacter jiangxiensis NM7(T), a propionate-producing fermentative bacterium.</title>
        <authorList>
            <person name="Qiu Y.-L."/>
            <person name="Tourlousse D.M."/>
            <person name="Matsuura N."/>
            <person name="Ohashi A."/>
            <person name="Sekiguchi Y."/>
        </authorList>
    </citation>
    <scope>NUCLEOTIDE SEQUENCE [LARGE SCALE GENOMIC DNA]</scope>
    <source>
        <strain evidence="3">NM7</strain>
    </source>
</reference>
<evidence type="ECO:0000313" key="3">
    <source>
        <dbReference type="Proteomes" id="UP000076586"/>
    </source>
</evidence>
<dbReference type="RefSeq" id="WP_068705688.1">
    <property type="nucleotide sequence ID" value="NZ_BDCR01000004.1"/>
</dbReference>
<sequence length="203" mass="23265">MRILLFLVGFTFISLQANALTPDIIKDGDVNGIYATLSDFRHNTPYLIDGKHHGDKVKLNQFFFSPTINCAEDGQSKLFYKDSIFAITLKDGRKFRFINREPYLIADTSCLYIYSLKKIISERKQEGPHTRTANKVVTAYFFSTGDHSSVYPLSMLNLRQKLNVSKAVFDRLEKEFTTDDALTKTDKQTGRFRINDLLLTEGK</sequence>
<dbReference type="EMBL" id="BDCR01000004">
    <property type="protein sequence ID" value="GAT63991.1"/>
    <property type="molecule type" value="Genomic_DNA"/>
</dbReference>
<protein>
    <recommendedName>
        <fullName evidence="4">Outer membrane lipoprotein-sorting protein</fullName>
    </recommendedName>
</protein>
<organism evidence="2 3">
    <name type="scientific">Paludibacter jiangxiensis</name>
    <dbReference type="NCBI Taxonomy" id="681398"/>
    <lineage>
        <taxon>Bacteria</taxon>
        <taxon>Pseudomonadati</taxon>
        <taxon>Bacteroidota</taxon>
        <taxon>Bacteroidia</taxon>
        <taxon>Bacteroidales</taxon>
        <taxon>Paludibacteraceae</taxon>
        <taxon>Paludibacter</taxon>
    </lineage>
</organism>
<dbReference type="Proteomes" id="UP000076586">
    <property type="component" value="Unassembled WGS sequence"/>
</dbReference>
<reference evidence="3" key="1">
    <citation type="submission" date="2016-04" db="EMBL/GenBank/DDBJ databases">
        <title>Draft genome sequence of Paludibacter jiangxiensis strain NM7.</title>
        <authorList>
            <person name="Qiu Y."/>
            <person name="Matsuura N."/>
            <person name="Ohashi A."/>
            <person name="Tourlousse M.D."/>
            <person name="Sekiguchi Y."/>
        </authorList>
    </citation>
    <scope>NUCLEOTIDE SEQUENCE [LARGE SCALE GENOMIC DNA]</scope>
    <source>
        <strain evidence="3">NM7</strain>
    </source>
</reference>
<name>A0A171AMN8_9BACT</name>
<accession>A0A171AMN8</accession>
<feature type="chain" id="PRO_5007905287" description="Outer membrane lipoprotein-sorting protein" evidence="1">
    <location>
        <begin position="20"/>
        <end position="203"/>
    </location>
</feature>
<keyword evidence="1" id="KW-0732">Signal</keyword>